<dbReference type="PANTHER" id="PTHR13799:SF14">
    <property type="entry name" value="GTP CYCLOHYDROLASE 1 TYPE 2 HOMOLOG"/>
    <property type="match status" value="1"/>
</dbReference>
<dbReference type="RefSeq" id="WP_353289768.1">
    <property type="nucleotide sequence ID" value="NZ_BAABQM010000002.1"/>
</dbReference>
<protein>
    <recommendedName>
        <fullName evidence="2">GTP cyclohydrolase 1 type 2 homolog</fullName>
    </recommendedName>
</protein>
<dbReference type="Pfam" id="PF01784">
    <property type="entry name" value="DUF34_NIF3"/>
    <property type="match status" value="1"/>
</dbReference>
<evidence type="ECO:0000256" key="1">
    <source>
        <dbReference type="ARBA" id="ARBA00006964"/>
    </source>
</evidence>
<dbReference type="EMBL" id="BAABQM010000002">
    <property type="protein sequence ID" value="GAA5414604.1"/>
    <property type="molecule type" value="Genomic_DNA"/>
</dbReference>
<dbReference type="InterPro" id="IPR036069">
    <property type="entry name" value="DUF34/NIF3_sf"/>
</dbReference>
<dbReference type="Gene3D" id="3.40.1390.30">
    <property type="entry name" value="NIF3 (NGG1p interacting factor 3)-like"/>
    <property type="match status" value="2"/>
</dbReference>
<gene>
    <name evidence="4" type="ORF">UREOM_3150</name>
</gene>
<comment type="caution">
    <text evidence="4">The sequence shown here is derived from an EMBL/GenBank/DDBJ whole genome shotgun (WGS) entry which is preliminary data.</text>
</comment>
<dbReference type="PANTHER" id="PTHR13799">
    <property type="entry name" value="NGG1 INTERACTING FACTOR 3"/>
    <property type="match status" value="1"/>
</dbReference>
<organism evidence="4 5">
    <name type="scientific">Ureaplasma ceti</name>
    <dbReference type="NCBI Taxonomy" id="3119530"/>
    <lineage>
        <taxon>Bacteria</taxon>
        <taxon>Bacillati</taxon>
        <taxon>Mycoplasmatota</taxon>
        <taxon>Mycoplasmoidales</taxon>
        <taxon>Mycoplasmoidaceae</taxon>
        <taxon>Ureaplasma</taxon>
    </lineage>
</organism>
<sequence>MKKIELVNYLNHLYPFEHAEAWDQCSYDLDQNIDGEITNVLVALDLNKLSLKMALENNCNVIVTHHPLFKNNVENPDDYVMNVVNVELFNALQENQILHIALHTCFDMDLQGTSYQIFKKYLSPIAKLDEEITKTSQFLVYGTLNEPMKLEQFIDYLVEHKCFNSRRYLQVQNKQAVSTFAIGAGSCSSMMNEVLSHKTQMFLTGDVKWHGFQDGLNANLCMVDIGHDAEQVFVDVIYNKLREWNTELPIYKVFNLGYIKER</sequence>
<evidence type="ECO:0000256" key="3">
    <source>
        <dbReference type="ARBA" id="ARBA00022723"/>
    </source>
</evidence>
<dbReference type="InterPro" id="IPR002678">
    <property type="entry name" value="DUF34/NIF3"/>
</dbReference>
<comment type="similarity">
    <text evidence="1">Belongs to the GTP cyclohydrolase I type 2/NIF3 family.</text>
</comment>
<dbReference type="Proteomes" id="UP001449582">
    <property type="component" value="Unassembled WGS sequence"/>
</dbReference>
<name>A0ABP9U722_9BACT</name>
<keyword evidence="5" id="KW-1185">Reference proteome</keyword>
<evidence type="ECO:0000313" key="5">
    <source>
        <dbReference type="Proteomes" id="UP001449582"/>
    </source>
</evidence>
<keyword evidence="3" id="KW-0479">Metal-binding</keyword>
<proteinExistence type="inferred from homology"/>
<accession>A0ABP9U722</accession>
<evidence type="ECO:0000313" key="4">
    <source>
        <dbReference type="EMBL" id="GAA5414604.1"/>
    </source>
</evidence>
<evidence type="ECO:0000256" key="2">
    <source>
        <dbReference type="ARBA" id="ARBA00022112"/>
    </source>
</evidence>
<dbReference type="SUPFAM" id="SSF102705">
    <property type="entry name" value="NIF3 (NGG1p interacting factor 3)-like"/>
    <property type="match status" value="1"/>
</dbReference>
<reference evidence="4" key="1">
    <citation type="submission" date="2024-02" db="EMBL/GenBank/DDBJ databases">
        <title>Draft genome sequence of new strains in genus Ureaplasma.</title>
        <authorList>
            <person name="Nakajima Y."/>
            <person name="Segawa T."/>
        </authorList>
    </citation>
    <scope>NUCLEOTIDE SEQUENCE [LARGE SCALE GENOMIC DNA]</scope>
    <source>
        <strain evidence="4">OM1</strain>
    </source>
</reference>